<dbReference type="InterPro" id="IPR005511">
    <property type="entry name" value="SMP-30"/>
</dbReference>
<dbReference type="Gene3D" id="2.120.10.30">
    <property type="entry name" value="TolB, C-terminal domain"/>
    <property type="match status" value="1"/>
</dbReference>
<feature type="binding site" evidence="4">
    <location>
        <position position="120"/>
    </location>
    <ligand>
        <name>substrate</name>
    </ligand>
</feature>
<reference evidence="6 7" key="1">
    <citation type="submission" date="2013-12" db="EMBL/GenBank/DDBJ databases">
        <authorList>
            <person name="Zelazny A."/>
            <person name="Olivier K."/>
            <person name="Holland S."/>
            <person name="Lenaerts A."/>
            <person name="Ordway D."/>
            <person name="DeGroote M.A."/>
            <person name="Parker T."/>
            <person name="Sizemore C."/>
            <person name="Tallon L.J."/>
            <person name="Sadzewicz L.K."/>
            <person name="Sengamalay N."/>
            <person name="Fraser C.M."/>
            <person name="Hine E."/>
            <person name="Shefchek K.A."/>
            <person name="Das S.P."/>
            <person name="Tettelin H."/>
        </authorList>
    </citation>
    <scope>NUCLEOTIDE SEQUENCE [LARGE SCALE GENOMIC DNA]</scope>
    <source>
        <strain evidence="6 7">1956</strain>
    </source>
</reference>
<feature type="binding site" evidence="4">
    <location>
        <position position="102"/>
    </location>
    <ligand>
        <name>substrate</name>
    </ligand>
</feature>
<feature type="active site" description="Proton donor/acceptor" evidence="3">
    <location>
        <position position="204"/>
    </location>
</feature>
<evidence type="ECO:0000256" key="3">
    <source>
        <dbReference type="PIRSR" id="PIRSR605511-1"/>
    </source>
</evidence>
<name>X8CPI7_MYCIT</name>
<dbReference type="InterPro" id="IPR051262">
    <property type="entry name" value="SMP-30/CGR1_Lactonase"/>
</dbReference>
<evidence type="ECO:0000259" key="5">
    <source>
        <dbReference type="Pfam" id="PF08450"/>
    </source>
</evidence>
<evidence type="ECO:0000313" key="6">
    <source>
        <dbReference type="EMBL" id="EUA57373.1"/>
    </source>
</evidence>
<feature type="binding site" evidence="4">
    <location>
        <position position="204"/>
    </location>
    <ligand>
        <name>a divalent metal cation</name>
        <dbReference type="ChEBI" id="CHEBI:60240"/>
    </ligand>
</feature>
<evidence type="ECO:0000256" key="1">
    <source>
        <dbReference type="ARBA" id="ARBA00008853"/>
    </source>
</evidence>
<dbReference type="AlphaFoldDB" id="X8CPI7"/>
<organism evidence="6 7">
    <name type="scientific">Mycobacterium intracellulare 1956</name>
    <dbReference type="NCBI Taxonomy" id="1299331"/>
    <lineage>
        <taxon>Bacteria</taxon>
        <taxon>Bacillati</taxon>
        <taxon>Actinomycetota</taxon>
        <taxon>Actinomycetes</taxon>
        <taxon>Mycobacteriales</taxon>
        <taxon>Mycobacteriaceae</taxon>
        <taxon>Mycobacterium</taxon>
        <taxon>Mycobacterium avium complex (MAC)</taxon>
    </lineage>
</organism>
<feature type="binding site" evidence="4">
    <location>
        <position position="153"/>
    </location>
    <ligand>
        <name>a divalent metal cation</name>
        <dbReference type="ChEBI" id="CHEBI:60240"/>
    </ligand>
</feature>
<keyword evidence="4" id="KW-0862">Zinc</keyword>
<keyword evidence="2" id="KW-0378">Hydrolase</keyword>
<accession>X8CPI7</accession>
<dbReference type="EMBL" id="JAOG01000001">
    <property type="protein sequence ID" value="EUA57373.1"/>
    <property type="molecule type" value="Genomic_DNA"/>
</dbReference>
<protein>
    <submittedName>
        <fullName evidence="6">SMP-30/Gluconolaconase/LRE-like region family protein</fullName>
    </submittedName>
</protein>
<dbReference type="InterPro" id="IPR013658">
    <property type="entry name" value="SGL"/>
</dbReference>
<comment type="caution">
    <text evidence="6">The sequence shown here is derived from an EMBL/GenBank/DDBJ whole genome shotgun (WGS) entry which is preliminary data.</text>
</comment>
<sequence>MNQHDSTIDVIADGLHLPECPRWHDGHLWFSDMRGHTVYRIDDGHVSVVHRFPVGEEPGGLGWLPNGDLLVAGMARRVIYRISDGRAAVHADVKALAPHQINDMIVTSDGVAFVTQLGFDLDAAQPSPQPTVVIRVDPDGTVHTAAGDLMVPNGIAIDDTETTIVVAESGAARLTSYTHRDGVLVDGTIEPLPATTAFPFCAPDGLCLDEQGGRWVADSINMRVLRVLDGAITDEHNLGQFVLACVLGDSDRRSLYVCVTDAWHKSHTTDQPTGRILRMRVAIPGVGRP</sequence>
<comment type="cofactor">
    <cofactor evidence="4">
        <name>Zn(2+)</name>
        <dbReference type="ChEBI" id="CHEBI:29105"/>
    </cofactor>
    <text evidence="4">Binds 1 divalent metal cation per subunit.</text>
</comment>
<feature type="binding site" evidence="4">
    <location>
        <position position="19"/>
    </location>
    <ligand>
        <name>a divalent metal cation</name>
        <dbReference type="ChEBI" id="CHEBI:60240"/>
    </ligand>
</feature>
<dbReference type="PANTHER" id="PTHR47572">
    <property type="entry name" value="LIPOPROTEIN-RELATED"/>
    <property type="match status" value="1"/>
</dbReference>
<feature type="domain" description="SMP-30/Gluconolactonase/LRE-like region" evidence="5">
    <location>
        <begin position="17"/>
        <end position="258"/>
    </location>
</feature>
<dbReference type="GO" id="GO:0016787">
    <property type="term" value="F:hydrolase activity"/>
    <property type="evidence" value="ECO:0007669"/>
    <property type="project" value="UniProtKB-KW"/>
</dbReference>
<evidence type="ECO:0000313" key="7">
    <source>
        <dbReference type="Proteomes" id="UP000020825"/>
    </source>
</evidence>
<dbReference type="Proteomes" id="UP000020825">
    <property type="component" value="Unassembled WGS sequence"/>
</dbReference>
<dbReference type="PATRIC" id="fig|1299331.3.peg.484"/>
<evidence type="ECO:0000256" key="4">
    <source>
        <dbReference type="PIRSR" id="PIRSR605511-2"/>
    </source>
</evidence>
<gene>
    <name evidence="6" type="ORF">I550_0498</name>
</gene>
<dbReference type="PANTHER" id="PTHR47572:SF4">
    <property type="entry name" value="LACTONASE DRP35"/>
    <property type="match status" value="1"/>
</dbReference>
<comment type="similarity">
    <text evidence="1">Belongs to the SMP-30/CGR1 family.</text>
</comment>
<dbReference type="Pfam" id="PF08450">
    <property type="entry name" value="SGL"/>
    <property type="match status" value="1"/>
</dbReference>
<keyword evidence="4" id="KW-0479">Metal-binding</keyword>
<dbReference type="SUPFAM" id="SSF63829">
    <property type="entry name" value="Calcium-dependent phosphotriesterase"/>
    <property type="match status" value="1"/>
</dbReference>
<dbReference type="PRINTS" id="PR01790">
    <property type="entry name" value="SMP30FAMILY"/>
</dbReference>
<dbReference type="InterPro" id="IPR011042">
    <property type="entry name" value="6-blade_b-propeller_TolB-like"/>
</dbReference>
<dbReference type="GO" id="GO:0046872">
    <property type="term" value="F:metal ion binding"/>
    <property type="evidence" value="ECO:0007669"/>
    <property type="project" value="UniProtKB-KW"/>
</dbReference>
<evidence type="ECO:0000256" key="2">
    <source>
        <dbReference type="ARBA" id="ARBA00022801"/>
    </source>
</evidence>
<proteinExistence type="inferred from homology"/>